<evidence type="ECO:0008006" key="4">
    <source>
        <dbReference type="Google" id="ProtNLM"/>
    </source>
</evidence>
<name>A0A9W8EB47_9FUNG</name>
<feature type="compositionally biased region" description="Low complexity" evidence="1">
    <location>
        <begin position="115"/>
        <end position="130"/>
    </location>
</feature>
<evidence type="ECO:0000313" key="3">
    <source>
        <dbReference type="Proteomes" id="UP001151582"/>
    </source>
</evidence>
<dbReference type="OrthoDB" id="2158714at2759"/>
<dbReference type="PANTHER" id="PTHR28218">
    <property type="entry name" value="VPS4-ASSOCIATED PROTEIN 1"/>
    <property type="match status" value="1"/>
</dbReference>
<dbReference type="GO" id="GO:0005768">
    <property type="term" value="C:endosome"/>
    <property type="evidence" value="ECO:0007669"/>
    <property type="project" value="TreeGrafter"/>
</dbReference>
<gene>
    <name evidence="2" type="ORF">H4R34_005565</name>
</gene>
<dbReference type="Proteomes" id="UP001151582">
    <property type="component" value="Unassembled WGS sequence"/>
</dbReference>
<organism evidence="2 3">
    <name type="scientific">Dimargaris verticillata</name>
    <dbReference type="NCBI Taxonomy" id="2761393"/>
    <lineage>
        <taxon>Eukaryota</taxon>
        <taxon>Fungi</taxon>
        <taxon>Fungi incertae sedis</taxon>
        <taxon>Zoopagomycota</taxon>
        <taxon>Kickxellomycotina</taxon>
        <taxon>Dimargaritomycetes</taxon>
        <taxon>Dimargaritales</taxon>
        <taxon>Dimargaritaceae</taxon>
        <taxon>Dimargaris</taxon>
    </lineage>
</organism>
<sequence length="171" mass="18725">MAPVPFANDYRLRTAVFDGACFICHKFTPVVLISSAEGTAQTKDWFHFCPHHAQDAAICRCLNSPTTPPSQPPKITDSKASPTLPKAPNNPGKDSGEQPLTPNSPSTTDAPAEKAATTSPQSTPAASAQPRRYALHRSLFYLRESQYQQKIEQRKLHELTRAFPATPTSRP</sequence>
<evidence type="ECO:0000256" key="1">
    <source>
        <dbReference type="SAM" id="MobiDB-lite"/>
    </source>
</evidence>
<dbReference type="Pfam" id="PF08432">
    <property type="entry name" value="Vfa1"/>
    <property type="match status" value="1"/>
</dbReference>
<dbReference type="AlphaFoldDB" id="A0A9W8EB47"/>
<dbReference type="PANTHER" id="PTHR28218:SF1">
    <property type="entry name" value="VPS4-ASSOCIATED PROTEIN 1"/>
    <property type="match status" value="1"/>
</dbReference>
<reference evidence="2" key="1">
    <citation type="submission" date="2022-07" db="EMBL/GenBank/DDBJ databases">
        <title>Phylogenomic reconstructions and comparative analyses of Kickxellomycotina fungi.</title>
        <authorList>
            <person name="Reynolds N.K."/>
            <person name="Stajich J.E."/>
            <person name="Barry K."/>
            <person name="Grigoriev I.V."/>
            <person name="Crous P."/>
            <person name="Smith M.E."/>
        </authorList>
    </citation>
    <scope>NUCLEOTIDE SEQUENCE</scope>
    <source>
        <strain evidence="2">RSA 567</strain>
    </source>
</reference>
<comment type="caution">
    <text evidence="2">The sequence shown here is derived from an EMBL/GenBank/DDBJ whole genome shotgun (WGS) entry which is preliminary data.</text>
</comment>
<feature type="compositionally biased region" description="Polar residues" evidence="1">
    <location>
        <begin position="98"/>
        <end position="109"/>
    </location>
</feature>
<feature type="region of interest" description="Disordered" evidence="1">
    <location>
        <begin position="66"/>
        <end position="131"/>
    </location>
</feature>
<dbReference type="EMBL" id="JANBQB010001188">
    <property type="protein sequence ID" value="KAJ1971966.1"/>
    <property type="molecule type" value="Genomic_DNA"/>
</dbReference>
<dbReference type="InterPro" id="IPR013640">
    <property type="entry name" value="Vfa1"/>
</dbReference>
<dbReference type="GO" id="GO:0007034">
    <property type="term" value="P:vacuolar transport"/>
    <property type="evidence" value="ECO:0007669"/>
    <property type="project" value="TreeGrafter"/>
</dbReference>
<keyword evidence="3" id="KW-1185">Reference proteome</keyword>
<evidence type="ECO:0000313" key="2">
    <source>
        <dbReference type="EMBL" id="KAJ1971966.1"/>
    </source>
</evidence>
<proteinExistence type="predicted"/>
<accession>A0A9W8EB47</accession>
<protein>
    <recommendedName>
        <fullName evidence="4">VPS4-associated protein 1</fullName>
    </recommendedName>
</protein>